<dbReference type="PANTHER" id="PTHR43877">
    <property type="entry name" value="AMINOALKYLPHOSPHONATE N-ACETYLTRANSFERASE-RELATED-RELATED"/>
    <property type="match status" value="1"/>
</dbReference>
<dbReference type="CDD" id="cd04301">
    <property type="entry name" value="NAT_SF"/>
    <property type="match status" value="1"/>
</dbReference>
<name>A0A6G9GW03_9ACTN</name>
<evidence type="ECO:0000313" key="5">
    <source>
        <dbReference type="EMBL" id="QIQ02395.1"/>
    </source>
</evidence>
<evidence type="ECO:0000256" key="3">
    <source>
        <dbReference type="SAM" id="MobiDB-lite"/>
    </source>
</evidence>
<sequence>MTDFGLLDDLSRWQAGFERRLRAAYDSAGHPPAAVERRVEEVRAAVPRLTVAELTGEAGEVVGCVAVSLDEDEPGGSLTGRIVDLWIDPEHAGQGYGEAARTWAEDRCAAAGATRLTVQLTETEPLFAHYAVRGQTRLRHLAAPAAPAADSAPPRDSAPAAGTGPAPRTRPALTARPMTDDEYGPWLVAGKDEYVADIVRSGSLTPEEARIKSDRDFADLLPAGLATPDHAVVVLEAAGAPIGTLWLKHHHLPGVTFGFSLEIDERFRGQGYGHASMAVAESGTLAAGDSVLMFNVFGGNTVAMGLYDVSGYRAVLEHRYTPLPRETPGAA</sequence>
<dbReference type="KEGG" id="slia:HA039_08795"/>
<dbReference type="InterPro" id="IPR016181">
    <property type="entry name" value="Acyl_CoA_acyltransferase"/>
</dbReference>
<feature type="compositionally biased region" description="Low complexity" evidence="3">
    <location>
        <begin position="143"/>
        <end position="172"/>
    </location>
</feature>
<protein>
    <submittedName>
        <fullName evidence="5">GNAT family N-acetyltransferase</fullName>
    </submittedName>
</protein>
<dbReference type="Proteomes" id="UP000501179">
    <property type="component" value="Chromosome"/>
</dbReference>
<evidence type="ECO:0000313" key="6">
    <source>
        <dbReference type="Proteomes" id="UP000501179"/>
    </source>
</evidence>
<dbReference type="RefSeq" id="WP_167026325.1">
    <property type="nucleotide sequence ID" value="NZ_CP050177.1"/>
</dbReference>
<dbReference type="Pfam" id="PF00583">
    <property type="entry name" value="Acetyltransf_1"/>
    <property type="match status" value="2"/>
</dbReference>
<reference evidence="5 6" key="1">
    <citation type="submission" date="2020-03" db="EMBL/GenBank/DDBJ databases">
        <title>A novel species.</title>
        <authorList>
            <person name="Gao J."/>
        </authorList>
    </citation>
    <scope>NUCLEOTIDE SEQUENCE [LARGE SCALE GENOMIC DNA]</scope>
    <source>
        <strain evidence="5 6">QMT-12</strain>
    </source>
</reference>
<gene>
    <name evidence="5" type="ORF">HA039_08795</name>
</gene>
<evidence type="ECO:0000259" key="4">
    <source>
        <dbReference type="PROSITE" id="PS51186"/>
    </source>
</evidence>
<evidence type="ECO:0000256" key="2">
    <source>
        <dbReference type="ARBA" id="ARBA00023315"/>
    </source>
</evidence>
<dbReference type="InterPro" id="IPR000182">
    <property type="entry name" value="GNAT_dom"/>
</dbReference>
<dbReference type="EMBL" id="CP050177">
    <property type="protein sequence ID" value="QIQ02395.1"/>
    <property type="molecule type" value="Genomic_DNA"/>
</dbReference>
<dbReference type="Gene3D" id="3.40.630.30">
    <property type="match status" value="2"/>
</dbReference>
<dbReference type="InterPro" id="IPR050832">
    <property type="entry name" value="Bact_Acetyltransf"/>
</dbReference>
<evidence type="ECO:0000256" key="1">
    <source>
        <dbReference type="ARBA" id="ARBA00022679"/>
    </source>
</evidence>
<feature type="domain" description="N-acetyltransferase" evidence="4">
    <location>
        <begin position="188"/>
        <end position="328"/>
    </location>
</feature>
<organism evidence="5 6">
    <name type="scientific">Streptomyces liangshanensis</name>
    <dbReference type="NCBI Taxonomy" id="2717324"/>
    <lineage>
        <taxon>Bacteria</taxon>
        <taxon>Bacillati</taxon>
        <taxon>Actinomycetota</taxon>
        <taxon>Actinomycetes</taxon>
        <taxon>Kitasatosporales</taxon>
        <taxon>Streptomycetaceae</taxon>
        <taxon>Streptomyces</taxon>
    </lineage>
</organism>
<proteinExistence type="predicted"/>
<dbReference type="AlphaFoldDB" id="A0A6G9GW03"/>
<feature type="domain" description="N-acetyltransferase" evidence="4">
    <location>
        <begin position="1"/>
        <end position="153"/>
    </location>
</feature>
<keyword evidence="2" id="KW-0012">Acyltransferase</keyword>
<dbReference type="SUPFAM" id="SSF55729">
    <property type="entry name" value="Acyl-CoA N-acyltransferases (Nat)"/>
    <property type="match status" value="2"/>
</dbReference>
<keyword evidence="1 5" id="KW-0808">Transferase</keyword>
<dbReference type="PROSITE" id="PS51186">
    <property type="entry name" value="GNAT"/>
    <property type="match status" value="2"/>
</dbReference>
<feature type="region of interest" description="Disordered" evidence="3">
    <location>
        <begin position="143"/>
        <end position="178"/>
    </location>
</feature>
<keyword evidence="6" id="KW-1185">Reference proteome</keyword>
<dbReference type="GO" id="GO:0016747">
    <property type="term" value="F:acyltransferase activity, transferring groups other than amino-acyl groups"/>
    <property type="evidence" value="ECO:0007669"/>
    <property type="project" value="InterPro"/>
</dbReference>
<accession>A0A6G9GW03</accession>